<keyword evidence="1" id="KW-1133">Transmembrane helix</keyword>
<feature type="transmembrane region" description="Helical" evidence="1">
    <location>
        <begin position="21"/>
        <end position="42"/>
    </location>
</feature>
<evidence type="ECO:0000256" key="1">
    <source>
        <dbReference type="SAM" id="Phobius"/>
    </source>
</evidence>
<evidence type="ECO:0000313" key="3">
    <source>
        <dbReference type="Proteomes" id="UP000000485"/>
    </source>
</evidence>
<protein>
    <submittedName>
        <fullName evidence="2">Uncharacterized protein</fullName>
    </submittedName>
</protein>
<dbReference type="RefSeq" id="WP_013884700.1">
    <property type="nucleotide sequence ID" value="NC_015671.1"/>
</dbReference>
<dbReference type="EMBL" id="CP002665">
    <property type="protein sequence ID" value="AEI13183.1"/>
    <property type="molecule type" value="Genomic_DNA"/>
</dbReference>
<sequence length="53" mass="6528">MASRRNREGRGRRFWRRAENVGDAIDFFDFVGMFFRVLTWPFRMIFKIFDAFS</sequence>
<dbReference type="Proteomes" id="UP000000485">
    <property type="component" value="Chromosome"/>
</dbReference>
<accession>F8A3Z1</accession>
<dbReference type="HOGENOM" id="CLU_3059812_0_0_11"/>
<dbReference type="KEGG" id="cga:Celgi_2684"/>
<name>F8A3Z1_CELGA</name>
<organism evidence="2 3">
    <name type="scientific">Cellulomonas gilvus (strain ATCC 13127 / NRRL B-14078)</name>
    <name type="common">Cellvibrio gilvus</name>
    <dbReference type="NCBI Taxonomy" id="593907"/>
    <lineage>
        <taxon>Bacteria</taxon>
        <taxon>Bacillati</taxon>
        <taxon>Actinomycetota</taxon>
        <taxon>Actinomycetes</taxon>
        <taxon>Micrococcales</taxon>
        <taxon>Cellulomonadaceae</taxon>
        <taxon>Cellulomonas</taxon>
    </lineage>
</organism>
<reference evidence="3" key="1">
    <citation type="submission" date="2011-04" db="EMBL/GenBank/DDBJ databases">
        <title>Complete sequence of Cellvibrio gilvus ATCC 13127.</title>
        <authorList>
            <person name="Lucas S."/>
            <person name="Han J."/>
            <person name="Lapidus A."/>
            <person name="Cheng J.-F."/>
            <person name="Goodwin L."/>
            <person name="Pitluck S."/>
            <person name="Peters L."/>
            <person name="Munk A."/>
            <person name="Detter J.C."/>
            <person name="Han C."/>
            <person name="Tapia R."/>
            <person name="Land M."/>
            <person name="Hauser L."/>
            <person name="Kyrpides N."/>
            <person name="Ivanova N."/>
            <person name="Ovchinnikova G."/>
            <person name="Pagani I."/>
            <person name="Mead D."/>
            <person name="Brumm P."/>
            <person name="Woyke T."/>
        </authorList>
    </citation>
    <scope>NUCLEOTIDE SEQUENCE [LARGE SCALE GENOMIC DNA]</scope>
    <source>
        <strain evidence="3">ATCC 13127 / NRRL B-14078</strain>
    </source>
</reference>
<dbReference type="STRING" id="593907.Celgi_2684"/>
<gene>
    <name evidence="2" type="ordered locus">Celgi_2684</name>
</gene>
<keyword evidence="1" id="KW-0472">Membrane</keyword>
<keyword evidence="3" id="KW-1185">Reference proteome</keyword>
<evidence type="ECO:0000313" key="2">
    <source>
        <dbReference type="EMBL" id="AEI13183.1"/>
    </source>
</evidence>
<dbReference type="AlphaFoldDB" id="F8A3Z1"/>
<proteinExistence type="predicted"/>
<keyword evidence="1" id="KW-0812">Transmembrane</keyword>